<reference evidence="3 4" key="1">
    <citation type="submission" date="2019-06" db="EMBL/GenBank/DDBJ databases">
        <title>Sequencing the genomes of 1000 actinobacteria strains.</title>
        <authorList>
            <person name="Klenk H.-P."/>
        </authorList>
    </citation>
    <scope>NUCLEOTIDE SEQUENCE [LARGE SCALE GENOMIC DNA]</scope>
    <source>
        <strain evidence="3 4">DSM 4813</strain>
    </source>
</reference>
<dbReference type="UniPathway" id="UPA00060">
    <property type="reaction ID" value="UER00142"/>
</dbReference>
<keyword evidence="1 3" id="KW-0418">Kinase</keyword>
<feature type="binding site" evidence="1">
    <location>
        <position position="220"/>
    </location>
    <ligand>
        <name>Mg(2+)</name>
        <dbReference type="ChEBI" id="CHEBI:18420"/>
        <label>3</label>
    </ligand>
</feature>
<dbReference type="InterPro" id="IPR016188">
    <property type="entry name" value="PurM-like_N"/>
</dbReference>
<keyword evidence="1" id="KW-0479">Metal-binding</keyword>
<feature type="domain" description="PurM-like N-terminal" evidence="2">
    <location>
        <begin position="30"/>
        <end position="140"/>
    </location>
</feature>
<keyword evidence="1" id="KW-0808">Transferase</keyword>
<keyword evidence="4" id="KW-1185">Reference proteome</keyword>
<feature type="binding site" evidence="1">
    <location>
        <position position="48"/>
    </location>
    <ligand>
        <name>Mg(2+)</name>
        <dbReference type="ChEBI" id="CHEBI:18420"/>
        <label>2</label>
    </ligand>
</feature>
<dbReference type="EC" id="2.7.4.16" evidence="1"/>
<sequence length="335" mass="34608">MGDLTESQILDLILPILRRSDSPDVELGPGDDSAVVRAPHGTFTVSTDVLVEGRHFRNEWSTGYDVGWRAAMQNLADAAAMGARPTALVVALVLPATTTLAWLADFARGVAGACERHGASVIGGDISSGDSIVVAVTVLGDNDGRPAVTRSGARAGDVIAVAGRLGWSAAGLAVCGRVLQVANENGPVPAQVRAVVDAYLRPEPAIAEGVSASTAHAMLDVSDGLVLDAQRMAEASGVSVDLADPLAASAYDAAILREVAAWWGVPEGDQPGLVSEWILSGGEDHAMVAAFAPDEVAEGFRPVGVVVESLAGSAGDVLVQGRRWERDSGWQHFAH</sequence>
<dbReference type="InterPro" id="IPR036676">
    <property type="entry name" value="PurM-like_C_sf"/>
</dbReference>
<feature type="binding site" evidence="1">
    <location>
        <position position="77"/>
    </location>
    <ligand>
        <name>Mg(2+)</name>
        <dbReference type="ChEBI" id="CHEBI:18420"/>
        <label>2</label>
    </ligand>
</feature>
<feature type="binding site" evidence="1">
    <location>
        <position position="55"/>
    </location>
    <ligand>
        <name>substrate</name>
    </ligand>
</feature>
<dbReference type="AlphaFoldDB" id="A0A542ZUR1"/>
<keyword evidence="1" id="KW-0460">Magnesium</keyword>
<dbReference type="GO" id="GO:0000287">
    <property type="term" value="F:magnesium ion binding"/>
    <property type="evidence" value="ECO:0007669"/>
    <property type="project" value="UniProtKB-UniRule"/>
</dbReference>
<comment type="similarity">
    <text evidence="1">Belongs to the thiamine-monophosphate kinase family.</text>
</comment>
<feature type="binding site" evidence="1">
    <location>
        <begin position="124"/>
        <end position="125"/>
    </location>
    <ligand>
        <name>ATP</name>
        <dbReference type="ChEBI" id="CHEBI:30616"/>
    </ligand>
</feature>
<keyword evidence="1" id="KW-0547">Nucleotide-binding</keyword>
<comment type="function">
    <text evidence="1">Catalyzes the ATP-dependent phosphorylation of thiamine-monophosphate (TMP) to form thiamine-pyrophosphate (TPP), the active form of vitamin B1.</text>
</comment>
<keyword evidence="1" id="KW-0067">ATP-binding</keyword>
<feature type="binding site" evidence="1">
    <location>
        <position position="125"/>
    </location>
    <ligand>
        <name>Mg(2+)</name>
        <dbReference type="ChEBI" id="CHEBI:18420"/>
        <label>1</label>
    </ligand>
</feature>
<feature type="binding site" evidence="1">
    <location>
        <position position="46"/>
    </location>
    <ligand>
        <name>Mg(2+)</name>
        <dbReference type="ChEBI" id="CHEBI:18420"/>
        <label>4</label>
    </ligand>
</feature>
<feature type="binding site" evidence="1">
    <location>
        <position position="77"/>
    </location>
    <ligand>
        <name>Mg(2+)</name>
        <dbReference type="ChEBI" id="CHEBI:18420"/>
        <label>4</label>
    </ligand>
</feature>
<dbReference type="InterPro" id="IPR006283">
    <property type="entry name" value="ThiL-like"/>
</dbReference>
<dbReference type="CDD" id="cd02194">
    <property type="entry name" value="ThiL"/>
    <property type="match status" value="1"/>
</dbReference>
<dbReference type="SUPFAM" id="SSF56042">
    <property type="entry name" value="PurM C-terminal domain-like"/>
    <property type="match status" value="1"/>
</dbReference>
<comment type="miscellaneous">
    <text evidence="1">Reaction mechanism of ThiL seems to utilize a direct, inline transfer of the gamma-phosphate of ATP to TMP rather than a phosphorylated enzyme intermediate.</text>
</comment>
<feature type="binding site" evidence="1">
    <location>
        <position position="32"/>
    </location>
    <ligand>
        <name>Mg(2+)</name>
        <dbReference type="ChEBI" id="CHEBI:18420"/>
        <label>4</label>
    </ligand>
</feature>
<dbReference type="Gene3D" id="3.30.1330.10">
    <property type="entry name" value="PurM-like, N-terminal domain"/>
    <property type="match status" value="1"/>
</dbReference>
<comment type="catalytic activity">
    <reaction evidence="1">
        <text>thiamine phosphate + ATP = thiamine diphosphate + ADP</text>
        <dbReference type="Rhea" id="RHEA:15913"/>
        <dbReference type="ChEBI" id="CHEBI:30616"/>
        <dbReference type="ChEBI" id="CHEBI:37575"/>
        <dbReference type="ChEBI" id="CHEBI:58937"/>
        <dbReference type="ChEBI" id="CHEBI:456216"/>
        <dbReference type="EC" id="2.7.4.16"/>
    </reaction>
</comment>
<dbReference type="Gene3D" id="3.90.650.10">
    <property type="entry name" value="PurM-like C-terminal domain"/>
    <property type="match status" value="1"/>
</dbReference>
<dbReference type="Proteomes" id="UP000315389">
    <property type="component" value="Unassembled WGS sequence"/>
</dbReference>
<dbReference type="PANTHER" id="PTHR30270:SF0">
    <property type="entry name" value="THIAMINE-MONOPHOSPHATE KINASE"/>
    <property type="match status" value="1"/>
</dbReference>
<gene>
    <name evidence="1" type="primary">thiL</name>
    <name evidence="3" type="ORF">FB461_0562</name>
</gene>
<dbReference type="GO" id="GO:0005524">
    <property type="term" value="F:ATP binding"/>
    <property type="evidence" value="ECO:0007669"/>
    <property type="project" value="UniProtKB-UniRule"/>
</dbReference>
<comment type="caution">
    <text evidence="3">The sequence shown here is derived from an EMBL/GenBank/DDBJ whole genome shotgun (WGS) entry which is preliminary data.</text>
</comment>
<evidence type="ECO:0000259" key="2">
    <source>
        <dbReference type="Pfam" id="PF00586"/>
    </source>
</evidence>
<feature type="binding site" evidence="1">
    <location>
        <position position="222"/>
    </location>
    <ligand>
        <name>ATP</name>
        <dbReference type="ChEBI" id="CHEBI:30616"/>
    </ligand>
</feature>
<dbReference type="SUPFAM" id="SSF55326">
    <property type="entry name" value="PurM N-terminal domain-like"/>
    <property type="match status" value="1"/>
</dbReference>
<comment type="caution">
    <text evidence="1">Lacks conserved residue(s) required for the propagation of feature annotation.</text>
</comment>
<protein>
    <recommendedName>
        <fullName evidence="1">Thiamine-monophosphate kinase</fullName>
        <shortName evidence="1">TMP kinase</shortName>
        <shortName evidence="1">Thiamine-phosphate kinase</shortName>
        <ecNumber evidence="1">2.7.4.16</ecNumber>
    </recommendedName>
</protein>
<feature type="binding site" evidence="1">
    <location>
        <position position="48"/>
    </location>
    <ligand>
        <name>Mg(2+)</name>
        <dbReference type="ChEBI" id="CHEBI:18420"/>
        <label>1</label>
    </ligand>
</feature>
<dbReference type="GO" id="GO:0009229">
    <property type="term" value="P:thiamine diphosphate biosynthetic process"/>
    <property type="evidence" value="ECO:0007669"/>
    <property type="project" value="UniProtKB-UniRule"/>
</dbReference>
<feature type="binding site" evidence="1">
    <location>
        <position position="47"/>
    </location>
    <ligand>
        <name>Mg(2+)</name>
        <dbReference type="ChEBI" id="CHEBI:18420"/>
        <label>1</label>
    </ligand>
</feature>
<dbReference type="GO" id="GO:0009228">
    <property type="term" value="P:thiamine biosynthetic process"/>
    <property type="evidence" value="ECO:0007669"/>
    <property type="project" value="UniProtKB-KW"/>
</dbReference>
<dbReference type="GO" id="GO:0009030">
    <property type="term" value="F:thiamine-phosphate kinase activity"/>
    <property type="evidence" value="ECO:0007669"/>
    <property type="project" value="UniProtKB-UniRule"/>
</dbReference>
<feature type="binding site" evidence="1">
    <location>
        <position position="32"/>
    </location>
    <ligand>
        <name>Mg(2+)</name>
        <dbReference type="ChEBI" id="CHEBI:18420"/>
        <label>3</label>
    </ligand>
</feature>
<dbReference type="PIRSF" id="PIRSF005303">
    <property type="entry name" value="Thiam_monoph_kin"/>
    <property type="match status" value="1"/>
</dbReference>
<dbReference type="Pfam" id="PF00586">
    <property type="entry name" value="AIRS"/>
    <property type="match status" value="1"/>
</dbReference>
<feature type="binding site" evidence="1">
    <location>
        <position position="150"/>
    </location>
    <ligand>
        <name>ATP</name>
        <dbReference type="ChEBI" id="CHEBI:30616"/>
    </ligand>
</feature>
<evidence type="ECO:0000313" key="3">
    <source>
        <dbReference type="EMBL" id="TQL64077.1"/>
    </source>
</evidence>
<dbReference type="HAMAP" id="MF_02128">
    <property type="entry name" value="TMP_kinase"/>
    <property type="match status" value="1"/>
</dbReference>
<accession>A0A542ZUR1</accession>
<name>A0A542ZUR1_RARFA</name>
<feature type="binding site" evidence="1">
    <location>
        <position position="283"/>
    </location>
    <ligand>
        <name>substrate</name>
    </ligand>
</feature>
<dbReference type="InterPro" id="IPR036921">
    <property type="entry name" value="PurM-like_N_sf"/>
</dbReference>
<dbReference type="EMBL" id="VFOS01000001">
    <property type="protein sequence ID" value="TQL64077.1"/>
    <property type="molecule type" value="Genomic_DNA"/>
</dbReference>
<evidence type="ECO:0000313" key="4">
    <source>
        <dbReference type="Proteomes" id="UP000315389"/>
    </source>
</evidence>
<dbReference type="PANTHER" id="PTHR30270">
    <property type="entry name" value="THIAMINE-MONOPHOSPHATE KINASE"/>
    <property type="match status" value="1"/>
</dbReference>
<organism evidence="3 4">
    <name type="scientific">Rarobacter faecitabidus</name>
    <dbReference type="NCBI Taxonomy" id="13243"/>
    <lineage>
        <taxon>Bacteria</taxon>
        <taxon>Bacillati</taxon>
        <taxon>Actinomycetota</taxon>
        <taxon>Actinomycetes</taxon>
        <taxon>Micrococcales</taxon>
        <taxon>Rarobacteraceae</taxon>
        <taxon>Rarobacter</taxon>
    </lineage>
</organism>
<proteinExistence type="inferred from homology"/>
<dbReference type="NCBIfam" id="TIGR01379">
    <property type="entry name" value="thiL"/>
    <property type="match status" value="1"/>
</dbReference>
<feature type="binding site" evidence="1">
    <location>
        <position position="330"/>
    </location>
    <ligand>
        <name>substrate</name>
    </ligand>
</feature>
<keyword evidence="1" id="KW-0784">Thiamine biosynthesis</keyword>
<comment type="pathway">
    <text evidence="1">Cofactor biosynthesis; thiamine diphosphate biosynthesis; thiamine diphosphate from thiamine phosphate: step 1/1.</text>
</comment>
<feature type="binding site" evidence="1">
    <location>
        <position position="223"/>
    </location>
    <ligand>
        <name>Mg(2+)</name>
        <dbReference type="ChEBI" id="CHEBI:18420"/>
        <label>5</label>
    </ligand>
</feature>
<dbReference type="NCBIfam" id="NF004351">
    <property type="entry name" value="PRK05731.1-4"/>
    <property type="match status" value="1"/>
</dbReference>
<evidence type="ECO:0000256" key="1">
    <source>
        <dbReference type="HAMAP-Rule" id="MF_02128"/>
    </source>
</evidence>
<feature type="binding site" evidence="1">
    <location>
        <position position="77"/>
    </location>
    <ligand>
        <name>Mg(2+)</name>
        <dbReference type="ChEBI" id="CHEBI:18420"/>
        <label>3</label>
    </ligand>
</feature>